<evidence type="ECO:0000313" key="2">
    <source>
        <dbReference type="Proteomes" id="UP000264217"/>
    </source>
</evidence>
<evidence type="ECO:0000313" key="1">
    <source>
        <dbReference type="EMBL" id="RFZ95428.1"/>
    </source>
</evidence>
<dbReference type="Pfam" id="PF14117">
    <property type="entry name" value="DUF4287"/>
    <property type="match status" value="1"/>
</dbReference>
<sequence length="74" mass="8092">MSYQAYLNTIKQKTGKGPADFRTMAEDKGFTKNGELVVKAGDVTNWLKADFGLGHGHAMAIYALLKGIKNEDSE</sequence>
<organism evidence="1 2">
    <name type="scientific">Mucilaginibacter conchicola</name>
    <dbReference type="NCBI Taxonomy" id="2303333"/>
    <lineage>
        <taxon>Bacteria</taxon>
        <taxon>Pseudomonadati</taxon>
        <taxon>Bacteroidota</taxon>
        <taxon>Sphingobacteriia</taxon>
        <taxon>Sphingobacteriales</taxon>
        <taxon>Sphingobacteriaceae</taxon>
        <taxon>Mucilaginibacter</taxon>
    </lineage>
</organism>
<dbReference type="EMBL" id="QWDC01000001">
    <property type="protein sequence ID" value="RFZ95428.1"/>
    <property type="molecule type" value="Genomic_DNA"/>
</dbReference>
<reference evidence="1 2" key="1">
    <citation type="submission" date="2018-08" db="EMBL/GenBank/DDBJ databases">
        <title>Mucilaginibacter sp. MYSH2.</title>
        <authorList>
            <person name="Seo T."/>
        </authorList>
    </citation>
    <scope>NUCLEOTIDE SEQUENCE [LARGE SCALE GENOMIC DNA]</scope>
    <source>
        <strain evidence="1 2">MYSH2</strain>
    </source>
</reference>
<protein>
    <submittedName>
        <fullName evidence="1">DUF4287 domain-containing protein</fullName>
    </submittedName>
</protein>
<dbReference type="AlphaFoldDB" id="A0A372NZ88"/>
<dbReference type="RefSeq" id="WP_117390991.1">
    <property type="nucleotide sequence ID" value="NZ_QWDC01000001.1"/>
</dbReference>
<dbReference type="InterPro" id="IPR025629">
    <property type="entry name" value="DUF4287"/>
</dbReference>
<accession>A0A372NZ88</accession>
<dbReference type="Proteomes" id="UP000264217">
    <property type="component" value="Unassembled WGS sequence"/>
</dbReference>
<proteinExistence type="predicted"/>
<name>A0A372NZ88_9SPHI</name>
<gene>
    <name evidence="1" type="ORF">D0C36_07865</name>
</gene>
<comment type="caution">
    <text evidence="1">The sequence shown here is derived from an EMBL/GenBank/DDBJ whole genome shotgun (WGS) entry which is preliminary data.</text>
</comment>
<keyword evidence="2" id="KW-1185">Reference proteome</keyword>
<dbReference type="OrthoDB" id="9809825at2"/>